<name>A0AAU0MXE9_9GAMM</name>
<dbReference type="Gene3D" id="2.40.128.580">
    <property type="entry name" value="GXWXG domain"/>
    <property type="match status" value="1"/>
</dbReference>
<evidence type="ECO:0000259" key="1">
    <source>
        <dbReference type="Pfam" id="PF14231"/>
    </source>
</evidence>
<dbReference type="Pfam" id="PF14231">
    <property type="entry name" value="GXWXG"/>
    <property type="match status" value="1"/>
</dbReference>
<evidence type="ECO:0000313" key="4">
    <source>
        <dbReference type="Proteomes" id="UP001302477"/>
    </source>
</evidence>
<dbReference type="AlphaFoldDB" id="A0AAU0MXE9"/>
<proteinExistence type="predicted"/>
<evidence type="ECO:0000313" key="3">
    <source>
        <dbReference type="EMBL" id="WOX05290.1"/>
    </source>
</evidence>
<accession>A0AAU0MXE9</accession>
<organism evidence="3 4">
    <name type="scientific">Microbulbifer pacificus</name>
    <dbReference type="NCBI Taxonomy" id="407164"/>
    <lineage>
        <taxon>Bacteria</taxon>
        <taxon>Pseudomonadati</taxon>
        <taxon>Pseudomonadota</taxon>
        <taxon>Gammaproteobacteria</taxon>
        <taxon>Cellvibrionales</taxon>
        <taxon>Microbulbiferaceae</taxon>
        <taxon>Microbulbifer</taxon>
    </lineage>
</organism>
<dbReference type="EMBL" id="CP137555">
    <property type="protein sequence ID" value="WOX05290.1"/>
    <property type="molecule type" value="Genomic_DNA"/>
</dbReference>
<dbReference type="Proteomes" id="UP001302477">
    <property type="component" value="Chromosome"/>
</dbReference>
<feature type="domain" description="GXWXG" evidence="1">
    <location>
        <begin position="31"/>
        <end position="89"/>
    </location>
</feature>
<sequence length="156" mass="17389">MEILLETHGNYLVAQFQSLQESAATDEQLFEFFDSLPAMPAPRMLGDWTGGILSHNHPVEKQLKAMAWHGKRFTSANDVNPIISLNDAGERVVNDVLGTASLREVVFRGIATATMIYDKSPVFDHFRKVTEDLVVGVMDQKGNLRPLVFFLARLSA</sequence>
<dbReference type="KEGG" id="mpaf:R5R33_16315"/>
<reference evidence="3 4" key="1">
    <citation type="submission" date="2023-10" db="EMBL/GenBank/DDBJ databases">
        <title>Description of Microbulbifer bruguierae sp. nov., isolated from the sediments of mangrove plant Bruguiera sexangula and comparative genomic analyses of the genus Microbulbifer.</title>
        <authorList>
            <person name="Long M."/>
        </authorList>
    </citation>
    <scope>NUCLEOTIDE SEQUENCE [LARGE SCALE GENOMIC DNA]</scope>
    <source>
        <strain evidence="3 4">SPO729</strain>
    </source>
</reference>
<feature type="domain" description="DUF4334" evidence="2">
    <location>
        <begin position="98"/>
        <end position="153"/>
    </location>
</feature>
<dbReference type="RefSeq" id="WP_318953764.1">
    <property type="nucleotide sequence ID" value="NZ_CP137555.1"/>
</dbReference>
<dbReference type="InterPro" id="IPR025951">
    <property type="entry name" value="GXWXG_dom"/>
</dbReference>
<evidence type="ECO:0000259" key="2">
    <source>
        <dbReference type="Pfam" id="PF14232"/>
    </source>
</evidence>
<dbReference type="Pfam" id="PF14232">
    <property type="entry name" value="DUF4334"/>
    <property type="match status" value="1"/>
</dbReference>
<gene>
    <name evidence="3" type="ORF">R5R33_16315</name>
</gene>
<protein>
    <submittedName>
        <fullName evidence="3">DUF4334 domain-containing protein</fullName>
    </submittedName>
</protein>
<dbReference type="InterPro" id="IPR025568">
    <property type="entry name" value="DUF4334"/>
</dbReference>
<keyword evidence="4" id="KW-1185">Reference proteome</keyword>